<accession>G3AEV4</accession>
<dbReference type="EC" id="3.5.4.5" evidence="4 13"/>
<dbReference type="FunCoup" id="G3AEV4">
    <property type="interactions" value="167"/>
</dbReference>
<keyword evidence="5 12" id="KW-0479">Metal-binding</keyword>
<evidence type="ECO:0000256" key="13">
    <source>
        <dbReference type="RuleBase" id="RU364006"/>
    </source>
</evidence>
<comment type="cofactor">
    <cofactor evidence="1 12 13">
        <name>Zn(2+)</name>
        <dbReference type="ChEBI" id="CHEBI:29105"/>
    </cofactor>
</comment>
<dbReference type="InterPro" id="IPR016192">
    <property type="entry name" value="APOBEC/CMP_deaminase_Zn-bd"/>
</dbReference>
<dbReference type="NCBIfam" id="NF004064">
    <property type="entry name" value="PRK05578.1"/>
    <property type="match status" value="1"/>
</dbReference>
<dbReference type="GO" id="GO:0055086">
    <property type="term" value="P:nucleobase-containing small molecule metabolic process"/>
    <property type="evidence" value="ECO:0007669"/>
    <property type="project" value="UniProtKB-ARBA"/>
</dbReference>
<evidence type="ECO:0000313" key="16">
    <source>
        <dbReference type="Proteomes" id="UP000000709"/>
    </source>
</evidence>
<comment type="catalytic activity">
    <reaction evidence="13">
        <text>2'-deoxycytidine + H2O + H(+) = 2'-deoxyuridine + NH4(+)</text>
        <dbReference type="Rhea" id="RHEA:13433"/>
        <dbReference type="ChEBI" id="CHEBI:15377"/>
        <dbReference type="ChEBI" id="CHEBI:15378"/>
        <dbReference type="ChEBI" id="CHEBI:15698"/>
        <dbReference type="ChEBI" id="CHEBI:16450"/>
        <dbReference type="ChEBI" id="CHEBI:28938"/>
        <dbReference type="EC" id="3.5.4.5"/>
    </reaction>
</comment>
<feature type="binding site" evidence="12">
    <location>
        <position position="101"/>
    </location>
    <ligand>
        <name>Zn(2+)</name>
        <dbReference type="ChEBI" id="CHEBI:29105"/>
        <note>catalytic</note>
    </ligand>
</feature>
<dbReference type="OMA" id="LTHFTCV"/>
<sequence>MTVPIHKDHTELTEDQFNTLSEEVLKAKSLSYSPYSKFRVGCTILTASNEFISGANIENASYGASICAERTTISKAILSGHTTFKVIAISSDQEDDFISPCGICRQVIREFAKDVPVYMFKSSGEFIKVYMNDLLPLSFGPENLLGE</sequence>
<dbReference type="GO" id="GO:0005829">
    <property type="term" value="C:cytosol"/>
    <property type="evidence" value="ECO:0007669"/>
    <property type="project" value="TreeGrafter"/>
</dbReference>
<evidence type="ECO:0000256" key="4">
    <source>
        <dbReference type="ARBA" id="ARBA00012783"/>
    </source>
</evidence>
<dbReference type="RefSeq" id="XP_007373196.1">
    <property type="nucleotide sequence ID" value="XM_007373134.1"/>
</dbReference>
<dbReference type="PANTHER" id="PTHR11644:SF2">
    <property type="entry name" value="CYTIDINE DEAMINASE"/>
    <property type="match status" value="1"/>
</dbReference>
<dbReference type="InterPro" id="IPR050202">
    <property type="entry name" value="Cyt/Deoxycyt_deaminase"/>
</dbReference>
<dbReference type="OrthoDB" id="414540at2759"/>
<dbReference type="PROSITE" id="PS51747">
    <property type="entry name" value="CYT_DCMP_DEAMINASES_2"/>
    <property type="match status" value="1"/>
</dbReference>
<dbReference type="Pfam" id="PF00383">
    <property type="entry name" value="dCMP_cyt_deam_1"/>
    <property type="match status" value="1"/>
</dbReference>
<dbReference type="EMBL" id="GL996499">
    <property type="protein sequence ID" value="EGW35784.1"/>
    <property type="molecule type" value="Genomic_DNA"/>
</dbReference>
<comment type="similarity">
    <text evidence="3 13">Belongs to the cytidine and deoxycytidylate deaminase family.</text>
</comment>
<dbReference type="GO" id="GO:0004126">
    <property type="term" value="F:cytidine deaminase activity"/>
    <property type="evidence" value="ECO:0007669"/>
    <property type="project" value="UniProtKB-UniRule"/>
</dbReference>
<evidence type="ECO:0000256" key="7">
    <source>
        <dbReference type="ARBA" id="ARBA00022833"/>
    </source>
</evidence>
<evidence type="ECO:0000256" key="5">
    <source>
        <dbReference type="ARBA" id="ARBA00022723"/>
    </source>
</evidence>
<proteinExistence type="inferred from homology"/>
<evidence type="ECO:0000256" key="6">
    <source>
        <dbReference type="ARBA" id="ARBA00022801"/>
    </source>
</evidence>
<keyword evidence="6 13" id="KW-0378">Hydrolase</keyword>
<dbReference type="PROSITE" id="PS00903">
    <property type="entry name" value="CYT_DCMP_DEAMINASES_1"/>
    <property type="match status" value="1"/>
</dbReference>
<dbReference type="SUPFAM" id="SSF53927">
    <property type="entry name" value="Cytidine deaminase-like"/>
    <property type="match status" value="1"/>
</dbReference>
<feature type="active site" description="Proton donor" evidence="10">
    <location>
        <position position="69"/>
    </location>
</feature>
<dbReference type="InterPro" id="IPR002125">
    <property type="entry name" value="CMP_dCMP_dom"/>
</dbReference>
<evidence type="ECO:0000256" key="1">
    <source>
        <dbReference type="ARBA" id="ARBA00001947"/>
    </source>
</evidence>
<dbReference type="CDD" id="cd01283">
    <property type="entry name" value="cytidine_deaminase"/>
    <property type="match status" value="1"/>
</dbReference>
<dbReference type="STRING" id="619300.G3AEV4"/>
<dbReference type="InterPro" id="IPR016193">
    <property type="entry name" value="Cytidine_deaminase-like"/>
</dbReference>
<dbReference type="eggNOG" id="KOG0833">
    <property type="taxonomic scope" value="Eukaryota"/>
</dbReference>
<dbReference type="GeneID" id="18872711"/>
<dbReference type="HOGENOM" id="CLU_097262_1_2_1"/>
<name>G3AEV4_SPAPN</name>
<evidence type="ECO:0000256" key="12">
    <source>
        <dbReference type="PIRSR" id="PIRSR606262-3"/>
    </source>
</evidence>
<gene>
    <name evidence="15" type="ORF">SPAPADRAFT_58993</name>
</gene>
<dbReference type="InParanoid" id="G3AEV4"/>
<dbReference type="PANTHER" id="PTHR11644">
    <property type="entry name" value="CYTIDINE DEAMINASE"/>
    <property type="match status" value="1"/>
</dbReference>
<evidence type="ECO:0000256" key="2">
    <source>
        <dbReference type="ARBA" id="ARBA00003949"/>
    </source>
</evidence>
<feature type="binding site" evidence="12">
    <location>
        <position position="67"/>
    </location>
    <ligand>
        <name>Zn(2+)</name>
        <dbReference type="ChEBI" id="CHEBI:29105"/>
        <note>catalytic</note>
    </ligand>
</feature>
<dbReference type="GO" id="GO:0072527">
    <property type="term" value="P:pyrimidine-containing compound metabolic process"/>
    <property type="evidence" value="ECO:0007669"/>
    <property type="project" value="UniProtKB-ARBA"/>
</dbReference>
<dbReference type="GO" id="GO:0008270">
    <property type="term" value="F:zinc ion binding"/>
    <property type="evidence" value="ECO:0007669"/>
    <property type="project" value="UniProtKB-UniRule"/>
</dbReference>
<evidence type="ECO:0000256" key="11">
    <source>
        <dbReference type="PIRSR" id="PIRSR606262-2"/>
    </source>
</evidence>
<dbReference type="GO" id="GO:0042802">
    <property type="term" value="F:identical protein binding"/>
    <property type="evidence" value="ECO:0007669"/>
    <property type="project" value="UniProtKB-ARBA"/>
</dbReference>
<evidence type="ECO:0000256" key="10">
    <source>
        <dbReference type="PIRSR" id="PIRSR606262-1"/>
    </source>
</evidence>
<feature type="domain" description="CMP/dCMP-type deaminase" evidence="14">
    <location>
        <begin position="15"/>
        <end position="142"/>
    </location>
</feature>
<dbReference type="KEGG" id="spaa:SPAPADRAFT_58993"/>
<protein>
    <recommendedName>
        <fullName evidence="4 13">Cytidine deaminase</fullName>
        <ecNumber evidence="4 13">3.5.4.5</ecNumber>
    </recommendedName>
    <alternativeName>
        <fullName evidence="8 13">Cytidine aminohydrolase</fullName>
    </alternativeName>
</protein>
<dbReference type="FunFam" id="3.40.140.10:FF:000008">
    <property type="entry name" value="Cytidine deaminase"/>
    <property type="match status" value="1"/>
</dbReference>
<evidence type="ECO:0000256" key="3">
    <source>
        <dbReference type="ARBA" id="ARBA00006576"/>
    </source>
</evidence>
<dbReference type="NCBIfam" id="TIGR01354">
    <property type="entry name" value="cyt_deam_tetra"/>
    <property type="match status" value="1"/>
</dbReference>
<evidence type="ECO:0000256" key="8">
    <source>
        <dbReference type="ARBA" id="ARBA00032005"/>
    </source>
</evidence>
<keyword evidence="16" id="KW-1185">Reference proteome</keyword>
<evidence type="ECO:0000256" key="9">
    <source>
        <dbReference type="ARBA" id="ARBA00049558"/>
    </source>
</evidence>
<comment type="catalytic activity">
    <reaction evidence="9 13">
        <text>cytidine + H2O + H(+) = uridine + NH4(+)</text>
        <dbReference type="Rhea" id="RHEA:16069"/>
        <dbReference type="ChEBI" id="CHEBI:15377"/>
        <dbReference type="ChEBI" id="CHEBI:15378"/>
        <dbReference type="ChEBI" id="CHEBI:16704"/>
        <dbReference type="ChEBI" id="CHEBI:17562"/>
        <dbReference type="ChEBI" id="CHEBI:28938"/>
        <dbReference type="EC" id="3.5.4.5"/>
    </reaction>
</comment>
<dbReference type="Gene3D" id="3.40.140.10">
    <property type="entry name" value="Cytidine Deaminase, domain 2"/>
    <property type="match status" value="1"/>
</dbReference>
<evidence type="ECO:0000313" key="15">
    <source>
        <dbReference type="EMBL" id="EGW35784.1"/>
    </source>
</evidence>
<comment type="function">
    <text evidence="2 13">This enzyme scavenges exogenous and endogenous cytidine and 2'-deoxycytidine for UMP synthesis.</text>
</comment>
<keyword evidence="7 12" id="KW-0862">Zinc</keyword>
<feature type="binding site" evidence="12">
    <location>
        <position position="104"/>
    </location>
    <ligand>
        <name>Zn(2+)</name>
        <dbReference type="ChEBI" id="CHEBI:29105"/>
        <note>catalytic</note>
    </ligand>
</feature>
<dbReference type="InterPro" id="IPR006262">
    <property type="entry name" value="Cyt_deam_tetra"/>
</dbReference>
<organism evidence="16">
    <name type="scientific">Spathaspora passalidarum (strain NRRL Y-27907 / 11-Y1)</name>
    <dbReference type="NCBI Taxonomy" id="619300"/>
    <lineage>
        <taxon>Eukaryota</taxon>
        <taxon>Fungi</taxon>
        <taxon>Dikarya</taxon>
        <taxon>Ascomycota</taxon>
        <taxon>Saccharomycotina</taxon>
        <taxon>Pichiomycetes</taxon>
        <taxon>Debaryomycetaceae</taxon>
        <taxon>Spathaspora</taxon>
    </lineage>
</organism>
<dbReference type="Proteomes" id="UP000000709">
    <property type="component" value="Unassembled WGS sequence"/>
</dbReference>
<reference evidence="15 16" key="1">
    <citation type="journal article" date="2011" name="Proc. Natl. Acad. Sci. U.S.A.">
        <title>Comparative genomics of xylose-fermenting fungi for enhanced biofuel production.</title>
        <authorList>
            <person name="Wohlbach D.J."/>
            <person name="Kuo A."/>
            <person name="Sato T.K."/>
            <person name="Potts K.M."/>
            <person name="Salamov A.A."/>
            <person name="LaButti K.M."/>
            <person name="Sun H."/>
            <person name="Clum A."/>
            <person name="Pangilinan J.L."/>
            <person name="Lindquist E.A."/>
            <person name="Lucas S."/>
            <person name="Lapidus A."/>
            <person name="Jin M."/>
            <person name="Gunawan C."/>
            <person name="Balan V."/>
            <person name="Dale B.E."/>
            <person name="Jeffries T.W."/>
            <person name="Zinkel R."/>
            <person name="Barry K.W."/>
            <person name="Grigoriev I.V."/>
            <person name="Gasch A.P."/>
        </authorList>
    </citation>
    <scope>NUCLEOTIDE SEQUENCE [LARGE SCALE GENOMIC DNA]</scope>
    <source>
        <strain evidence="16">NRRL Y-27907 / 11-Y1</strain>
    </source>
</reference>
<evidence type="ECO:0000259" key="14">
    <source>
        <dbReference type="PROSITE" id="PS51747"/>
    </source>
</evidence>
<dbReference type="AlphaFoldDB" id="G3AEV4"/>
<feature type="binding site" evidence="11">
    <location>
        <begin position="56"/>
        <end position="62"/>
    </location>
    <ligand>
        <name>substrate</name>
    </ligand>
</feature>